<sequence>MIDDPRDPTPPEADITEDDPEFGNAHPLSSPGELAGTADRALAAELAALDPDPDELDEGGIGPAAGDELASS</sequence>
<dbReference type="AlphaFoldDB" id="A0A6J4SP78"/>
<accession>A0A6J4SP78</accession>
<evidence type="ECO:0000256" key="1">
    <source>
        <dbReference type="SAM" id="MobiDB-lite"/>
    </source>
</evidence>
<evidence type="ECO:0000313" key="2">
    <source>
        <dbReference type="EMBL" id="CAA9500246.1"/>
    </source>
</evidence>
<feature type="region of interest" description="Disordered" evidence="1">
    <location>
        <begin position="50"/>
        <end position="72"/>
    </location>
</feature>
<dbReference type="RefSeq" id="WP_294172304.1">
    <property type="nucleotide sequence ID" value="NZ_CADCVZ010000015.1"/>
</dbReference>
<feature type="region of interest" description="Disordered" evidence="1">
    <location>
        <begin position="1"/>
        <end position="34"/>
    </location>
</feature>
<protein>
    <submittedName>
        <fullName evidence="2">Uncharacterized protein</fullName>
    </submittedName>
</protein>
<gene>
    <name evidence="2" type="ORF">AVDCRST_MAG09-953</name>
</gene>
<dbReference type="EMBL" id="CADCVZ010000015">
    <property type="protein sequence ID" value="CAA9500246.1"/>
    <property type="molecule type" value="Genomic_DNA"/>
</dbReference>
<name>A0A6J4SP78_9SPHN</name>
<organism evidence="2">
    <name type="scientific">uncultured Sphingomonas sp</name>
    <dbReference type="NCBI Taxonomy" id="158754"/>
    <lineage>
        <taxon>Bacteria</taxon>
        <taxon>Pseudomonadati</taxon>
        <taxon>Pseudomonadota</taxon>
        <taxon>Alphaproteobacteria</taxon>
        <taxon>Sphingomonadales</taxon>
        <taxon>Sphingomonadaceae</taxon>
        <taxon>Sphingomonas</taxon>
        <taxon>environmental samples</taxon>
    </lineage>
</organism>
<reference evidence="2" key="1">
    <citation type="submission" date="2020-02" db="EMBL/GenBank/DDBJ databases">
        <authorList>
            <person name="Meier V. D."/>
        </authorList>
    </citation>
    <scope>NUCLEOTIDE SEQUENCE</scope>
    <source>
        <strain evidence="2">AVDCRST_MAG09</strain>
    </source>
</reference>
<proteinExistence type="predicted"/>